<protein>
    <recommendedName>
        <fullName evidence="7">Prolyl 4-hydroxylase alpha subunit domain-containing protein</fullName>
    </recommendedName>
</protein>
<keyword evidence="3" id="KW-0223">Dioxygenase</keyword>
<evidence type="ECO:0000256" key="2">
    <source>
        <dbReference type="ARBA" id="ARBA00022723"/>
    </source>
</evidence>
<feature type="domain" description="Prolyl 4-hydroxylase alpha subunit" evidence="7">
    <location>
        <begin position="82"/>
        <end position="318"/>
    </location>
</feature>
<dbReference type="SMART" id="SM00702">
    <property type="entry name" value="P4Hc"/>
    <property type="match status" value="1"/>
</dbReference>
<dbReference type="AlphaFoldDB" id="A0AAN6YTF3"/>
<dbReference type="InterPro" id="IPR006620">
    <property type="entry name" value="Pro_4_hyd_alph"/>
</dbReference>
<comment type="cofactor">
    <cofactor evidence="1">
        <name>L-ascorbate</name>
        <dbReference type="ChEBI" id="CHEBI:38290"/>
    </cofactor>
</comment>
<evidence type="ECO:0000256" key="1">
    <source>
        <dbReference type="ARBA" id="ARBA00001961"/>
    </source>
</evidence>
<proteinExistence type="predicted"/>
<dbReference type="InterPro" id="IPR044862">
    <property type="entry name" value="Pro_4_hyd_alph_FE2OG_OXY"/>
</dbReference>
<evidence type="ECO:0000313" key="8">
    <source>
        <dbReference type="EMBL" id="KAK4113556.1"/>
    </source>
</evidence>
<gene>
    <name evidence="8" type="ORF">N656DRAFT_778347</name>
</gene>
<dbReference type="Pfam" id="PF13640">
    <property type="entry name" value="2OG-FeII_Oxy_3"/>
    <property type="match status" value="1"/>
</dbReference>
<dbReference type="GeneID" id="89939115"/>
<dbReference type="GO" id="GO:0031418">
    <property type="term" value="F:L-ascorbic acid binding"/>
    <property type="evidence" value="ECO:0007669"/>
    <property type="project" value="InterPro"/>
</dbReference>
<keyword evidence="5" id="KW-0408">Iron</keyword>
<dbReference type="GO" id="GO:0005783">
    <property type="term" value="C:endoplasmic reticulum"/>
    <property type="evidence" value="ECO:0007669"/>
    <property type="project" value="TreeGrafter"/>
</dbReference>
<evidence type="ECO:0000256" key="6">
    <source>
        <dbReference type="SAM" id="MobiDB-lite"/>
    </source>
</evidence>
<evidence type="ECO:0000256" key="5">
    <source>
        <dbReference type="ARBA" id="ARBA00023004"/>
    </source>
</evidence>
<evidence type="ECO:0000313" key="9">
    <source>
        <dbReference type="Proteomes" id="UP001302812"/>
    </source>
</evidence>
<dbReference type="PANTHER" id="PTHR10869:SF241">
    <property type="entry name" value="FE2OG DIOXYGENASE DOMAIN-CONTAINING PROTEIN"/>
    <property type="match status" value="1"/>
</dbReference>
<sequence>MWSSLKAELLNKTSHRRPEPTPPPPPPPAQLPSNRPIKTTYRSNLVPIPPDFLTSPATDSPGPVTTTQIHWPSTPLAQYGDAYAVVLDNVLSPSECATLLALAEASVPRNEDGGGGDDGGGGNDPWQPALVNVGGGYEVLTREYRNSDRIVWDCQEVVDRIWRRCVLGGAEGLVRKRLAEVGGGETAITGGSRRRWEEGDAGRWKFLRVNERMRFLRYKKGQFFKPHCDAPYFDTSDPERTIRTLFTIHVYLNDSKAEAGEDAELVGGATSFFSSDEKTKLDVNPKAGRVLIFQHHRLLHSGDDVLTGIKYSMRTDIMYEYVKDIKDKEDEGKGKV</sequence>
<comment type="caution">
    <text evidence="8">The sequence shown here is derived from an EMBL/GenBank/DDBJ whole genome shotgun (WGS) entry which is preliminary data.</text>
</comment>
<accession>A0AAN6YTF3</accession>
<name>A0AAN6YTF3_9PEZI</name>
<dbReference type="RefSeq" id="XP_064671126.1">
    <property type="nucleotide sequence ID" value="XM_064814990.1"/>
</dbReference>
<evidence type="ECO:0000256" key="3">
    <source>
        <dbReference type="ARBA" id="ARBA00022964"/>
    </source>
</evidence>
<keyword evidence="9" id="KW-1185">Reference proteome</keyword>
<dbReference type="PANTHER" id="PTHR10869">
    <property type="entry name" value="PROLYL 4-HYDROXYLASE ALPHA SUBUNIT"/>
    <property type="match status" value="1"/>
</dbReference>
<dbReference type="GO" id="GO:0004656">
    <property type="term" value="F:procollagen-proline 4-dioxygenase activity"/>
    <property type="evidence" value="ECO:0007669"/>
    <property type="project" value="TreeGrafter"/>
</dbReference>
<dbReference type="InterPro" id="IPR045054">
    <property type="entry name" value="P4HA-like"/>
</dbReference>
<reference evidence="8" key="1">
    <citation type="journal article" date="2023" name="Mol. Phylogenet. Evol.">
        <title>Genome-scale phylogeny and comparative genomics of the fungal order Sordariales.</title>
        <authorList>
            <person name="Hensen N."/>
            <person name="Bonometti L."/>
            <person name="Westerberg I."/>
            <person name="Brannstrom I.O."/>
            <person name="Guillou S."/>
            <person name="Cros-Aarteil S."/>
            <person name="Calhoun S."/>
            <person name="Haridas S."/>
            <person name="Kuo A."/>
            <person name="Mondo S."/>
            <person name="Pangilinan J."/>
            <person name="Riley R."/>
            <person name="LaButti K."/>
            <person name="Andreopoulos B."/>
            <person name="Lipzen A."/>
            <person name="Chen C."/>
            <person name="Yan M."/>
            <person name="Daum C."/>
            <person name="Ng V."/>
            <person name="Clum A."/>
            <person name="Steindorff A."/>
            <person name="Ohm R.A."/>
            <person name="Martin F."/>
            <person name="Silar P."/>
            <person name="Natvig D.O."/>
            <person name="Lalanne C."/>
            <person name="Gautier V."/>
            <person name="Ament-Velasquez S.L."/>
            <person name="Kruys A."/>
            <person name="Hutchinson M.I."/>
            <person name="Powell A.J."/>
            <person name="Barry K."/>
            <person name="Miller A.N."/>
            <person name="Grigoriev I.V."/>
            <person name="Debuchy R."/>
            <person name="Gladieux P."/>
            <person name="Hiltunen Thoren M."/>
            <person name="Johannesson H."/>
        </authorList>
    </citation>
    <scope>NUCLEOTIDE SEQUENCE</scope>
    <source>
        <strain evidence="8">CBS 508.74</strain>
    </source>
</reference>
<dbReference type="Proteomes" id="UP001302812">
    <property type="component" value="Unassembled WGS sequence"/>
</dbReference>
<evidence type="ECO:0000256" key="4">
    <source>
        <dbReference type="ARBA" id="ARBA00023002"/>
    </source>
</evidence>
<feature type="region of interest" description="Disordered" evidence="6">
    <location>
        <begin position="1"/>
        <end position="65"/>
    </location>
</feature>
<evidence type="ECO:0000259" key="7">
    <source>
        <dbReference type="SMART" id="SM00702"/>
    </source>
</evidence>
<reference evidence="8" key="2">
    <citation type="submission" date="2023-05" db="EMBL/GenBank/DDBJ databases">
        <authorList>
            <consortium name="Lawrence Berkeley National Laboratory"/>
            <person name="Steindorff A."/>
            <person name="Hensen N."/>
            <person name="Bonometti L."/>
            <person name="Westerberg I."/>
            <person name="Brannstrom I.O."/>
            <person name="Guillou S."/>
            <person name="Cros-Aarteil S."/>
            <person name="Calhoun S."/>
            <person name="Haridas S."/>
            <person name="Kuo A."/>
            <person name="Mondo S."/>
            <person name="Pangilinan J."/>
            <person name="Riley R."/>
            <person name="Labutti K."/>
            <person name="Andreopoulos B."/>
            <person name="Lipzen A."/>
            <person name="Chen C."/>
            <person name="Yanf M."/>
            <person name="Daum C."/>
            <person name="Ng V."/>
            <person name="Clum A."/>
            <person name="Ohm R."/>
            <person name="Martin F."/>
            <person name="Silar P."/>
            <person name="Natvig D."/>
            <person name="Lalanne C."/>
            <person name="Gautier V."/>
            <person name="Ament-Velasquez S.L."/>
            <person name="Kruys A."/>
            <person name="Hutchinson M.I."/>
            <person name="Powell A.J."/>
            <person name="Barry K."/>
            <person name="Miller A.N."/>
            <person name="Grigoriev I.V."/>
            <person name="Debuchy R."/>
            <person name="Gladieux P."/>
            <person name="Thoren M.H."/>
            <person name="Johannesson H."/>
        </authorList>
    </citation>
    <scope>NUCLEOTIDE SEQUENCE</scope>
    <source>
        <strain evidence="8">CBS 508.74</strain>
    </source>
</reference>
<keyword evidence="2" id="KW-0479">Metal-binding</keyword>
<keyword evidence="4" id="KW-0560">Oxidoreductase</keyword>
<dbReference type="SUPFAM" id="SSF51197">
    <property type="entry name" value="Clavaminate synthase-like"/>
    <property type="match status" value="1"/>
</dbReference>
<dbReference type="EMBL" id="MU853339">
    <property type="protein sequence ID" value="KAK4113556.1"/>
    <property type="molecule type" value="Genomic_DNA"/>
</dbReference>
<feature type="compositionally biased region" description="Pro residues" evidence="6">
    <location>
        <begin position="20"/>
        <end position="30"/>
    </location>
</feature>
<organism evidence="8 9">
    <name type="scientific">Canariomyces notabilis</name>
    <dbReference type="NCBI Taxonomy" id="2074819"/>
    <lineage>
        <taxon>Eukaryota</taxon>
        <taxon>Fungi</taxon>
        <taxon>Dikarya</taxon>
        <taxon>Ascomycota</taxon>
        <taxon>Pezizomycotina</taxon>
        <taxon>Sordariomycetes</taxon>
        <taxon>Sordariomycetidae</taxon>
        <taxon>Sordariales</taxon>
        <taxon>Chaetomiaceae</taxon>
        <taxon>Canariomyces</taxon>
    </lineage>
</organism>
<dbReference type="GO" id="GO:0005506">
    <property type="term" value="F:iron ion binding"/>
    <property type="evidence" value="ECO:0007669"/>
    <property type="project" value="InterPro"/>
</dbReference>
<dbReference type="Gene3D" id="2.60.120.620">
    <property type="entry name" value="q2cbj1_9rhob like domain"/>
    <property type="match status" value="1"/>
</dbReference>
<feature type="compositionally biased region" description="Polar residues" evidence="6">
    <location>
        <begin position="55"/>
        <end position="65"/>
    </location>
</feature>